<dbReference type="AlphaFoldDB" id="Q4N3W5"/>
<dbReference type="VEuPathDB" id="PiroplasmaDB:TpMuguga_02g00873"/>
<keyword evidence="2" id="KW-1185">Reference proteome</keyword>
<organism evidence="1 2">
    <name type="scientific">Theileria parva</name>
    <name type="common">East coast fever infection agent</name>
    <dbReference type="NCBI Taxonomy" id="5875"/>
    <lineage>
        <taxon>Eukaryota</taxon>
        <taxon>Sar</taxon>
        <taxon>Alveolata</taxon>
        <taxon>Apicomplexa</taxon>
        <taxon>Aconoidasida</taxon>
        <taxon>Piroplasmida</taxon>
        <taxon>Theileriidae</taxon>
        <taxon>Theileria</taxon>
    </lineage>
</organism>
<dbReference type="OMA" id="YTSMVVN"/>
<dbReference type="InParanoid" id="Q4N3W5"/>
<evidence type="ECO:0000313" key="2">
    <source>
        <dbReference type="Proteomes" id="UP000001949"/>
    </source>
</evidence>
<gene>
    <name evidence="1" type="ordered locus">TP02_0873</name>
</gene>
<proteinExistence type="predicted"/>
<reference evidence="1 2" key="1">
    <citation type="journal article" date="2005" name="Science">
        <title>Genome sequence of Theileria parva, a bovine pathogen that transforms lymphocytes.</title>
        <authorList>
            <person name="Gardner M.J."/>
            <person name="Bishop R."/>
            <person name="Shah T."/>
            <person name="de Villiers E.P."/>
            <person name="Carlton J.M."/>
            <person name="Hall N."/>
            <person name="Ren Q."/>
            <person name="Paulsen I.T."/>
            <person name="Pain A."/>
            <person name="Berriman M."/>
            <person name="Wilson R.J.M."/>
            <person name="Sato S."/>
            <person name="Ralph S.A."/>
            <person name="Mann D.J."/>
            <person name="Xiong Z."/>
            <person name="Shallom S.J."/>
            <person name="Weidman J."/>
            <person name="Jiang L."/>
            <person name="Lynn J."/>
            <person name="Weaver B."/>
            <person name="Shoaibi A."/>
            <person name="Domingo A.R."/>
            <person name="Wasawo D."/>
            <person name="Crabtree J."/>
            <person name="Wortman J.R."/>
            <person name="Haas B."/>
            <person name="Angiuoli S.V."/>
            <person name="Creasy T.H."/>
            <person name="Lu C."/>
            <person name="Suh B."/>
            <person name="Silva J.C."/>
            <person name="Utterback T.R."/>
            <person name="Feldblyum T.V."/>
            <person name="Pertea M."/>
            <person name="Allen J."/>
            <person name="Nierman W.C."/>
            <person name="Taracha E.L.N."/>
            <person name="Salzberg S.L."/>
            <person name="White O.R."/>
            <person name="Fitzhugh H.A."/>
            <person name="Morzaria S."/>
            <person name="Venter J.C."/>
            <person name="Fraser C.M."/>
            <person name="Nene V."/>
        </authorList>
    </citation>
    <scope>NUCLEOTIDE SEQUENCE [LARGE SCALE GENOMIC DNA]</scope>
    <source>
        <strain evidence="1 2">Muguga</strain>
    </source>
</reference>
<evidence type="ECO:0000313" key="1">
    <source>
        <dbReference type="EMBL" id="EAN33158.1"/>
    </source>
</evidence>
<protein>
    <submittedName>
        <fullName evidence="1">Uncharacterized protein</fullName>
    </submittedName>
</protein>
<dbReference type="RefSeq" id="XP_765441.1">
    <property type="nucleotide sequence ID" value="XM_760348.1"/>
</dbReference>
<dbReference type="EMBL" id="AAGK01000002">
    <property type="protein sequence ID" value="EAN33158.1"/>
    <property type="molecule type" value="Genomic_DNA"/>
</dbReference>
<name>Q4N3W5_THEPA</name>
<sequence>MSLGNEKLSVSDRDWPIFERHFTKWLSDNSRNLSREEAKHFKNASIISLSTGVSSGYISNSIFKQMNVIPNVVSRRLLSVFIGLYTSVFTINRLRKNIYLKLLESIGPAGNASRKILQSTKELNINNDIDPIYLPNPNTTNSPNSLNTVNSVNSINTVNSVNSVNNVNSVNSENGLGGTGEYVFGDVLGNKLVESENVKESKYKTWDDIRSQSQ</sequence>
<dbReference type="eggNOG" id="ENOG502QXKZ">
    <property type="taxonomic scope" value="Eukaryota"/>
</dbReference>
<dbReference type="Proteomes" id="UP000001949">
    <property type="component" value="Unassembled WGS sequence"/>
</dbReference>
<dbReference type="GeneID" id="3502161"/>
<dbReference type="KEGG" id="tpv:TP02_0873"/>
<comment type="caution">
    <text evidence="1">The sequence shown here is derived from an EMBL/GenBank/DDBJ whole genome shotgun (WGS) entry which is preliminary data.</text>
</comment>
<accession>Q4N3W5</accession>